<dbReference type="SUPFAM" id="SSF52540">
    <property type="entry name" value="P-loop containing nucleoside triphosphate hydrolases"/>
    <property type="match status" value="1"/>
</dbReference>
<dbReference type="Gene3D" id="3.40.50.300">
    <property type="entry name" value="P-loop containing nucleotide triphosphate hydrolases"/>
    <property type="match status" value="1"/>
</dbReference>
<sequence length="338" mass="38164">MTQLESEYEPSLKNIIDKKSLKWVFVGGKGGVGKTTVSCCLAINLAKNREKVLLISTDPAHNLSDFFAQKIGHIPTKLENYSNLEAMEIDPSLKMTEMPNFFEEEESEDNSNAFFNVVKLFKNGGISKLFSQFPGVDEAMAYMEVMKLVRSMNYSIVVFDTAPTGHTLRLLTLPSVMESTFTSIDSQIGGIMGSLGGVIGVNSNIQNTLTNKITNLLPNIRLVKSEFENADLTTFVCVCISEFLSLFETERLVQKLNKNNININNVVVNQLLLEECSCKMCISRRRMQKKYLDEIIDLYDDFHLTLLPLLEEEVRGQENIEKFCKLLIDPHKCCKTLE</sequence>
<evidence type="ECO:0000256" key="6">
    <source>
        <dbReference type="ARBA" id="ARBA00022824"/>
    </source>
</evidence>
<name>A0A177AWK5_9BILA</name>
<gene>
    <name evidence="9" type="ORF">A3Q56_06665</name>
</gene>
<dbReference type="FunFam" id="3.40.50.300:FF:001459">
    <property type="entry name" value="ATPase ASNA1 homolog"/>
    <property type="match status" value="1"/>
</dbReference>
<dbReference type="CDD" id="cd02035">
    <property type="entry name" value="ArsA"/>
    <property type="match status" value="1"/>
</dbReference>
<evidence type="ECO:0000259" key="8">
    <source>
        <dbReference type="Pfam" id="PF02374"/>
    </source>
</evidence>
<organism evidence="9 10">
    <name type="scientific">Intoshia linei</name>
    <dbReference type="NCBI Taxonomy" id="1819745"/>
    <lineage>
        <taxon>Eukaryota</taxon>
        <taxon>Metazoa</taxon>
        <taxon>Spiralia</taxon>
        <taxon>Lophotrochozoa</taxon>
        <taxon>Mesozoa</taxon>
        <taxon>Orthonectida</taxon>
        <taxon>Rhopaluridae</taxon>
        <taxon>Intoshia</taxon>
    </lineage>
</organism>
<protein>
    <recommendedName>
        <fullName evidence="8">ArsA/GET3 Anion-transporting ATPase-like domain-containing protein</fullName>
    </recommendedName>
</protein>
<dbReference type="InterPro" id="IPR027417">
    <property type="entry name" value="P-loop_NTPase"/>
</dbReference>
<evidence type="ECO:0000256" key="5">
    <source>
        <dbReference type="ARBA" id="ARBA00022801"/>
    </source>
</evidence>
<dbReference type="Proteomes" id="UP000078046">
    <property type="component" value="Unassembled WGS sequence"/>
</dbReference>
<dbReference type="InterPro" id="IPR016300">
    <property type="entry name" value="ATPase_ArsA/GET3"/>
</dbReference>
<dbReference type="EMBL" id="LWCA01001231">
    <property type="protein sequence ID" value="OAF65584.1"/>
    <property type="molecule type" value="Genomic_DNA"/>
</dbReference>
<dbReference type="InterPro" id="IPR025723">
    <property type="entry name" value="ArsA/GET3_ATPase-like"/>
</dbReference>
<proteinExistence type="inferred from homology"/>
<evidence type="ECO:0000256" key="7">
    <source>
        <dbReference type="ARBA" id="ARBA00022840"/>
    </source>
</evidence>
<accession>A0A177AWK5</accession>
<comment type="similarity">
    <text evidence="1">Belongs to the arsA ATPase family.</text>
</comment>
<evidence type="ECO:0000256" key="4">
    <source>
        <dbReference type="ARBA" id="ARBA00022741"/>
    </source>
</evidence>
<evidence type="ECO:0000313" key="9">
    <source>
        <dbReference type="EMBL" id="OAF65584.1"/>
    </source>
</evidence>
<keyword evidence="6" id="KW-0256">Endoplasmic reticulum</keyword>
<comment type="caution">
    <text evidence="9">The sequence shown here is derived from an EMBL/GenBank/DDBJ whole genome shotgun (WGS) entry which is preliminary data.</text>
</comment>
<dbReference type="GO" id="GO:0071816">
    <property type="term" value="P:tail-anchored membrane protein insertion into ER membrane"/>
    <property type="evidence" value="ECO:0007669"/>
    <property type="project" value="TreeGrafter"/>
</dbReference>
<dbReference type="GO" id="GO:0005524">
    <property type="term" value="F:ATP binding"/>
    <property type="evidence" value="ECO:0007669"/>
    <property type="project" value="UniProtKB-KW"/>
</dbReference>
<evidence type="ECO:0000256" key="1">
    <source>
        <dbReference type="ARBA" id="ARBA00011040"/>
    </source>
</evidence>
<dbReference type="OrthoDB" id="1770at2759"/>
<evidence type="ECO:0000313" key="10">
    <source>
        <dbReference type="Proteomes" id="UP000078046"/>
    </source>
</evidence>
<dbReference type="GO" id="GO:0016887">
    <property type="term" value="F:ATP hydrolysis activity"/>
    <property type="evidence" value="ECO:0007669"/>
    <property type="project" value="InterPro"/>
</dbReference>
<keyword evidence="4" id="KW-0547">Nucleotide-binding</keyword>
<dbReference type="NCBIfam" id="TIGR00345">
    <property type="entry name" value="GET3_arsA_TRC40"/>
    <property type="match status" value="1"/>
</dbReference>
<evidence type="ECO:0000256" key="3">
    <source>
        <dbReference type="ARBA" id="ARBA00022490"/>
    </source>
</evidence>
<reference evidence="9 10" key="1">
    <citation type="submission" date="2016-04" db="EMBL/GenBank/DDBJ databases">
        <title>The genome of Intoshia linei affirms orthonectids as highly simplified spiralians.</title>
        <authorList>
            <person name="Mikhailov K.V."/>
            <person name="Slusarev G.S."/>
            <person name="Nikitin M.A."/>
            <person name="Logacheva M.D."/>
            <person name="Penin A."/>
            <person name="Aleoshin V."/>
            <person name="Panchin Y.V."/>
        </authorList>
    </citation>
    <scope>NUCLEOTIDE SEQUENCE [LARGE SCALE GENOMIC DNA]</scope>
    <source>
        <strain evidence="9">Intl2013</strain>
        <tissue evidence="9">Whole animal</tissue>
    </source>
</reference>
<keyword evidence="3" id="KW-0963">Cytoplasm</keyword>
<dbReference type="GO" id="GO:0043529">
    <property type="term" value="C:GET complex"/>
    <property type="evidence" value="ECO:0007669"/>
    <property type="project" value="TreeGrafter"/>
</dbReference>
<keyword evidence="10" id="KW-1185">Reference proteome</keyword>
<dbReference type="Pfam" id="PF02374">
    <property type="entry name" value="ArsA_ATPase"/>
    <property type="match status" value="1"/>
</dbReference>
<keyword evidence="5" id="KW-0378">Hydrolase</keyword>
<dbReference type="PANTHER" id="PTHR10803:SF3">
    <property type="entry name" value="ATPASE GET3"/>
    <property type="match status" value="1"/>
</dbReference>
<keyword evidence="2" id="KW-0813">Transport</keyword>
<keyword evidence="7" id="KW-0067">ATP-binding</keyword>
<feature type="domain" description="ArsA/GET3 Anion-transporting ATPase-like" evidence="8">
    <location>
        <begin position="22"/>
        <end position="328"/>
    </location>
</feature>
<dbReference type="AlphaFoldDB" id="A0A177AWK5"/>
<dbReference type="PANTHER" id="PTHR10803">
    <property type="entry name" value="ARSENICAL PUMP-DRIVING ATPASE ARSENITE-TRANSLOCATING ATPASE"/>
    <property type="match status" value="1"/>
</dbReference>
<evidence type="ECO:0000256" key="2">
    <source>
        <dbReference type="ARBA" id="ARBA00022448"/>
    </source>
</evidence>